<keyword evidence="3" id="KW-1185">Reference proteome</keyword>
<evidence type="ECO:0000313" key="2">
    <source>
        <dbReference type="EMBL" id="KAJ5363604.1"/>
    </source>
</evidence>
<keyword evidence="1" id="KW-1133">Transmembrane helix</keyword>
<reference evidence="2" key="2">
    <citation type="journal article" date="2023" name="IMA Fungus">
        <title>Comparative genomic study of the Penicillium genus elucidates a diverse pangenome and 15 lateral gene transfer events.</title>
        <authorList>
            <person name="Petersen C."/>
            <person name="Sorensen T."/>
            <person name="Nielsen M.R."/>
            <person name="Sondergaard T.E."/>
            <person name="Sorensen J.L."/>
            <person name="Fitzpatrick D.A."/>
            <person name="Frisvad J.C."/>
            <person name="Nielsen K.L."/>
        </authorList>
    </citation>
    <scope>NUCLEOTIDE SEQUENCE</scope>
    <source>
        <strain evidence="2">IBT 29864</strain>
    </source>
</reference>
<dbReference type="RefSeq" id="XP_056551231.1">
    <property type="nucleotide sequence ID" value="XM_056702231.1"/>
</dbReference>
<feature type="transmembrane region" description="Helical" evidence="1">
    <location>
        <begin position="165"/>
        <end position="184"/>
    </location>
</feature>
<proteinExistence type="predicted"/>
<protein>
    <submittedName>
        <fullName evidence="2">Uncharacterized protein</fullName>
    </submittedName>
</protein>
<feature type="transmembrane region" description="Helical" evidence="1">
    <location>
        <begin position="128"/>
        <end position="153"/>
    </location>
</feature>
<gene>
    <name evidence="2" type="ORF">N7496_009317</name>
</gene>
<evidence type="ECO:0000256" key="1">
    <source>
        <dbReference type="SAM" id="Phobius"/>
    </source>
</evidence>
<reference evidence="2" key="1">
    <citation type="submission" date="2022-11" db="EMBL/GenBank/DDBJ databases">
        <authorList>
            <person name="Petersen C."/>
        </authorList>
    </citation>
    <scope>NUCLEOTIDE SEQUENCE</scope>
    <source>
        <strain evidence="2">IBT 29864</strain>
    </source>
</reference>
<feature type="transmembrane region" description="Helical" evidence="1">
    <location>
        <begin position="249"/>
        <end position="272"/>
    </location>
</feature>
<dbReference type="OrthoDB" id="5392263at2759"/>
<dbReference type="AlphaFoldDB" id="A0A9W9RRC0"/>
<name>A0A9W9RRC0_9EURO</name>
<comment type="caution">
    <text evidence="2">The sequence shown here is derived from an EMBL/GenBank/DDBJ whole genome shotgun (WGS) entry which is preliminary data.</text>
</comment>
<keyword evidence="1" id="KW-0812">Transmembrane</keyword>
<organism evidence="2 3">
    <name type="scientific">Penicillium cataractarum</name>
    <dbReference type="NCBI Taxonomy" id="2100454"/>
    <lineage>
        <taxon>Eukaryota</taxon>
        <taxon>Fungi</taxon>
        <taxon>Dikarya</taxon>
        <taxon>Ascomycota</taxon>
        <taxon>Pezizomycotina</taxon>
        <taxon>Eurotiomycetes</taxon>
        <taxon>Eurotiomycetidae</taxon>
        <taxon>Eurotiales</taxon>
        <taxon>Aspergillaceae</taxon>
        <taxon>Penicillium</taxon>
    </lineage>
</organism>
<sequence length="329" mass="36917">MRVLSYFVLTSISGLAFGQWYMTIPHIAIVSGLLLAGNNPNILEGVFATVREDPKDRAPGFLGLRFELAYPSCYKVAWQWLRGPTKRKWIKQVITTYRSVKDSECGGVIIDIYIDELQNRTILSLLDWSLVLTITFLLLGVPLILAFLTAFYTPEVGISCRSLTITIYACVQFGQILLWLWAYAGSPAKVEDGTAFTNFFREGGWLESHGFYTPTSLKHFTARGPDNEPVNWEERVRARHFWAKTLWCVIWYSTALILLITSVGAALGGTLMQLIGLYTANICKITTGSWFAPLSQRPFVLISVNSPDRISNALRMLPQALGVSLTIYL</sequence>
<dbReference type="GeneID" id="81441410"/>
<dbReference type="Proteomes" id="UP001147782">
    <property type="component" value="Unassembled WGS sequence"/>
</dbReference>
<dbReference type="EMBL" id="JAPZBS010000008">
    <property type="protein sequence ID" value="KAJ5363604.1"/>
    <property type="molecule type" value="Genomic_DNA"/>
</dbReference>
<keyword evidence="1" id="KW-0472">Membrane</keyword>
<accession>A0A9W9RRC0</accession>
<evidence type="ECO:0000313" key="3">
    <source>
        <dbReference type="Proteomes" id="UP001147782"/>
    </source>
</evidence>